<name>A0A7J7Z505_MYOMY</name>
<proteinExistence type="predicted"/>
<evidence type="ECO:0000313" key="2">
    <source>
        <dbReference type="Proteomes" id="UP000527355"/>
    </source>
</evidence>
<keyword evidence="2" id="KW-1185">Reference proteome</keyword>
<comment type="caution">
    <text evidence="1">The sequence shown here is derived from an EMBL/GenBank/DDBJ whole genome shotgun (WGS) entry which is preliminary data.</text>
</comment>
<accession>A0A7J7Z505</accession>
<protein>
    <submittedName>
        <fullName evidence="1">Uncharacterized protein</fullName>
    </submittedName>
</protein>
<evidence type="ECO:0000313" key="1">
    <source>
        <dbReference type="EMBL" id="KAF6369209.1"/>
    </source>
</evidence>
<gene>
    <name evidence="1" type="ORF">mMyoMyo1_010591</name>
</gene>
<dbReference type="AlphaFoldDB" id="A0A7J7Z505"/>
<sequence length="158" mass="18550">MPKNETRHQLTSYTKINSKWIKELNVRQETINILEESIGSKISDICHSNIFTNTAPTAMETKENINKWDCIKIKSFCTAKETINKTTRKPTAWKNIFANVISNKGQISKIYRELIYLNKRKINNPIKKWAKDLNRHFLKEDIQKAKRHMKTCSKSLII</sequence>
<dbReference type="EMBL" id="JABWUV010000003">
    <property type="protein sequence ID" value="KAF6369209.1"/>
    <property type="molecule type" value="Genomic_DNA"/>
</dbReference>
<reference evidence="1 2" key="1">
    <citation type="journal article" date="2020" name="Nature">
        <title>Six reference-quality genomes reveal evolution of bat adaptations.</title>
        <authorList>
            <person name="Jebb D."/>
            <person name="Huang Z."/>
            <person name="Pippel M."/>
            <person name="Hughes G.M."/>
            <person name="Lavrichenko K."/>
            <person name="Devanna P."/>
            <person name="Winkler S."/>
            <person name="Jermiin L.S."/>
            <person name="Skirmuntt E.C."/>
            <person name="Katzourakis A."/>
            <person name="Burkitt-Gray L."/>
            <person name="Ray D.A."/>
            <person name="Sullivan K.A.M."/>
            <person name="Roscito J.G."/>
            <person name="Kirilenko B.M."/>
            <person name="Davalos L.M."/>
            <person name="Corthals A.P."/>
            <person name="Power M.L."/>
            <person name="Jones G."/>
            <person name="Ransome R.D."/>
            <person name="Dechmann D.K.N."/>
            <person name="Locatelli A.G."/>
            <person name="Puechmaille S.J."/>
            <person name="Fedrigo O."/>
            <person name="Jarvis E.D."/>
            <person name="Hiller M."/>
            <person name="Vernes S.C."/>
            <person name="Myers E.W."/>
            <person name="Teeling E.C."/>
        </authorList>
    </citation>
    <scope>NUCLEOTIDE SEQUENCE [LARGE SCALE GENOMIC DNA]</scope>
    <source>
        <strain evidence="1">MMyoMyo1</strain>
        <tissue evidence="1">Flight muscle</tissue>
    </source>
</reference>
<dbReference type="Proteomes" id="UP000527355">
    <property type="component" value="Unassembled WGS sequence"/>
</dbReference>
<organism evidence="1 2">
    <name type="scientific">Myotis myotis</name>
    <name type="common">Greater mouse-eared bat</name>
    <name type="synonym">Vespertilio myotis</name>
    <dbReference type="NCBI Taxonomy" id="51298"/>
    <lineage>
        <taxon>Eukaryota</taxon>
        <taxon>Metazoa</taxon>
        <taxon>Chordata</taxon>
        <taxon>Craniata</taxon>
        <taxon>Vertebrata</taxon>
        <taxon>Euteleostomi</taxon>
        <taxon>Mammalia</taxon>
        <taxon>Eutheria</taxon>
        <taxon>Laurasiatheria</taxon>
        <taxon>Chiroptera</taxon>
        <taxon>Yangochiroptera</taxon>
        <taxon>Vespertilionidae</taxon>
        <taxon>Myotis</taxon>
    </lineage>
</organism>